<sequence length="66" mass="7463">MTPIPISVIRCAMASTSRRRSRPRMWGVFVSGVVAARPLPRAGFRDRDAVTTRAYRNDLRSDRTTV</sequence>
<name>A0ABN3NSS0_9ACTN</name>
<dbReference type="Proteomes" id="UP001499978">
    <property type="component" value="Unassembled WGS sequence"/>
</dbReference>
<gene>
    <name evidence="1" type="ORF">GCM10010201_33930</name>
</gene>
<protein>
    <submittedName>
        <fullName evidence="1">Uncharacterized protein</fullName>
    </submittedName>
</protein>
<accession>A0ABN3NSS0</accession>
<evidence type="ECO:0000313" key="2">
    <source>
        <dbReference type="Proteomes" id="UP001499978"/>
    </source>
</evidence>
<comment type="caution">
    <text evidence="1">The sequence shown here is derived from an EMBL/GenBank/DDBJ whole genome shotgun (WGS) entry which is preliminary data.</text>
</comment>
<dbReference type="EMBL" id="BAAARY010000027">
    <property type="protein sequence ID" value="GAA2531644.1"/>
    <property type="molecule type" value="Genomic_DNA"/>
</dbReference>
<reference evidence="1 2" key="1">
    <citation type="journal article" date="2019" name="Int. J. Syst. Evol. Microbiol.">
        <title>The Global Catalogue of Microorganisms (GCM) 10K type strain sequencing project: providing services to taxonomists for standard genome sequencing and annotation.</title>
        <authorList>
            <consortium name="The Broad Institute Genomics Platform"/>
            <consortium name="The Broad Institute Genome Sequencing Center for Infectious Disease"/>
            <person name="Wu L."/>
            <person name="Ma J."/>
        </authorList>
    </citation>
    <scope>NUCLEOTIDE SEQUENCE [LARGE SCALE GENOMIC DNA]</scope>
    <source>
        <strain evidence="1 2">JCM 3367</strain>
    </source>
</reference>
<keyword evidence="2" id="KW-1185">Reference proteome</keyword>
<evidence type="ECO:0000313" key="1">
    <source>
        <dbReference type="EMBL" id="GAA2531644.1"/>
    </source>
</evidence>
<proteinExistence type="predicted"/>
<organism evidence="1 2">
    <name type="scientific">Pilimelia columellifera subsp. columellifera</name>
    <dbReference type="NCBI Taxonomy" id="706583"/>
    <lineage>
        <taxon>Bacteria</taxon>
        <taxon>Bacillati</taxon>
        <taxon>Actinomycetota</taxon>
        <taxon>Actinomycetes</taxon>
        <taxon>Micromonosporales</taxon>
        <taxon>Micromonosporaceae</taxon>
        <taxon>Pilimelia</taxon>
    </lineage>
</organism>